<sequence length="135" mass="15871">MKTVFVDTLYWIAITNPKDQWHQQAKIVRDTLQATQLVTTELVLIEFLNYFCTYGSQMRRTVALVTRTILEQPEVEVIWHVRDAFNWGLTLYENRLDKGYSLVDCVSMEIMRQRAIADILSQDKHFAQEGFNLLL</sequence>
<dbReference type="GO" id="GO:0016075">
    <property type="term" value="P:rRNA catabolic process"/>
    <property type="evidence" value="ECO:0007669"/>
    <property type="project" value="TreeGrafter"/>
</dbReference>
<dbReference type="EMBL" id="JADEWZ010000005">
    <property type="protein sequence ID" value="MBE9115268.1"/>
    <property type="molecule type" value="Genomic_DNA"/>
</dbReference>
<dbReference type="InterPro" id="IPR039018">
    <property type="entry name" value="VapC20-like"/>
</dbReference>
<dbReference type="GO" id="GO:0004521">
    <property type="term" value="F:RNA endonuclease activity"/>
    <property type="evidence" value="ECO:0007669"/>
    <property type="project" value="InterPro"/>
</dbReference>
<dbReference type="AlphaFoldDB" id="A0A8J7DLK5"/>
<comment type="caution">
    <text evidence="1">The sequence shown here is derived from an EMBL/GenBank/DDBJ whole genome shotgun (WGS) entry which is preliminary data.</text>
</comment>
<dbReference type="SUPFAM" id="SSF88723">
    <property type="entry name" value="PIN domain-like"/>
    <property type="match status" value="1"/>
</dbReference>
<accession>A0A8J7DLK5</accession>
<keyword evidence="2" id="KW-1185">Reference proteome</keyword>
<evidence type="ECO:0000313" key="1">
    <source>
        <dbReference type="EMBL" id="MBE9115268.1"/>
    </source>
</evidence>
<gene>
    <name evidence="1" type="ORF">IQ249_05070</name>
</gene>
<dbReference type="PANTHER" id="PTHR42188:SF1">
    <property type="entry name" value="23S RRNA-SPECIFIC ENDONUCLEASE VAPC20"/>
    <property type="match status" value="1"/>
</dbReference>
<dbReference type="InterPro" id="IPR029060">
    <property type="entry name" value="PIN-like_dom_sf"/>
</dbReference>
<protein>
    <submittedName>
        <fullName evidence="1">Type II toxin-antitoxin system VapC family toxin</fullName>
    </submittedName>
</protein>
<evidence type="ECO:0000313" key="2">
    <source>
        <dbReference type="Proteomes" id="UP000654482"/>
    </source>
</evidence>
<dbReference type="PANTHER" id="PTHR42188">
    <property type="entry name" value="23S RRNA-SPECIFIC ENDONUCLEASE VAPC20"/>
    <property type="match status" value="1"/>
</dbReference>
<dbReference type="Proteomes" id="UP000654482">
    <property type="component" value="Unassembled WGS sequence"/>
</dbReference>
<dbReference type="RefSeq" id="WP_194028348.1">
    <property type="nucleotide sequence ID" value="NZ_JADEWZ010000005.1"/>
</dbReference>
<proteinExistence type="predicted"/>
<dbReference type="Gene3D" id="3.40.50.1010">
    <property type="entry name" value="5'-nuclease"/>
    <property type="match status" value="1"/>
</dbReference>
<name>A0A8J7DLK5_9CYAN</name>
<reference evidence="1" key="1">
    <citation type="submission" date="2020-10" db="EMBL/GenBank/DDBJ databases">
        <authorList>
            <person name="Castelo-Branco R."/>
            <person name="Eusebio N."/>
            <person name="Adriana R."/>
            <person name="Vieira A."/>
            <person name="Brugerolle De Fraissinette N."/>
            <person name="Rezende De Castro R."/>
            <person name="Schneider M.P."/>
            <person name="Vasconcelos V."/>
            <person name="Leao P.N."/>
        </authorList>
    </citation>
    <scope>NUCLEOTIDE SEQUENCE</scope>
    <source>
        <strain evidence="1">LEGE 07157</strain>
    </source>
</reference>
<organism evidence="1 2">
    <name type="scientific">Lusitaniella coriacea LEGE 07157</name>
    <dbReference type="NCBI Taxonomy" id="945747"/>
    <lineage>
        <taxon>Bacteria</taxon>
        <taxon>Bacillati</taxon>
        <taxon>Cyanobacteriota</taxon>
        <taxon>Cyanophyceae</taxon>
        <taxon>Spirulinales</taxon>
        <taxon>Lusitaniellaceae</taxon>
        <taxon>Lusitaniella</taxon>
    </lineage>
</organism>